<comment type="caution">
    <text evidence="7">The sequence shown here is derived from an EMBL/GenBank/DDBJ whole genome shotgun (WGS) entry which is preliminary data.</text>
</comment>
<keyword evidence="8" id="KW-1185">Reference proteome</keyword>
<evidence type="ECO:0000256" key="2">
    <source>
        <dbReference type="ARBA" id="ARBA00022630"/>
    </source>
</evidence>
<comment type="similarity">
    <text evidence="1 5">Belongs to the flavin oxidoreductase frp family.</text>
</comment>
<evidence type="ECO:0000256" key="4">
    <source>
        <dbReference type="ARBA" id="ARBA00023002"/>
    </source>
</evidence>
<dbReference type="EMBL" id="AJSX01000034">
    <property type="protein sequence ID" value="EIJ68776.1"/>
    <property type="molecule type" value="Genomic_DNA"/>
</dbReference>
<gene>
    <name evidence="7" type="ORF">HMPREF1052_1319</name>
</gene>
<evidence type="ECO:0000256" key="3">
    <source>
        <dbReference type="ARBA" id="ARBA00022643"/>
    </source>
</evidence>
<keyword evidence="2 5" id="KW-0285">Flavoprotein</keyword>
<dbReference type="InterPro" id="IPR029479">
    <property type="entry name" value="Nitroreductase"/>
</dbReference>
<dbReference type="PATRIC" id="fig|1095749.3.peg.1423"/>
<dbReference type="CDD" id="cd02146">
    <property type="entry name" value="NfsA-like"/>
    <property type="match status" value="1"/>
</dbReference>
<dbReference type="Proteomes" id="UP000006457">
    <property type="component" value="Unassembled WGS sequence"/>
</dbReference>
<evidence type="ECO:0000256" key="5">
    <source>
        <dbReference type="PIRNR" id="PIRNR005426"/>
    </source>
</evidence>
<dbReference type="Pfam" id="PF00881">
    <property type="entry name" value="Nitroreductase"/>
    <property type="match status" value="1"/>
</dbReference>
<dbReference type="PANTHER" id="PTHR43425:SF2">
    <property type="entry name" value="OXYGEN-INSENSITIVE NADPH NITROREDUCTASE"/>
    <property type="match status" value="1"/>
</dbReference>
<proteinExistence type="inferred from homology"/>
<dbReference type="RefSeq" id="WP_005761002.1">
    <property type="nucleotide sequence ID" value="NZ_AJSX01000034.1"/>
</dbReference>
<name>I3DAN3_9PAST</name>
<dbReference type="PIRSF" id="PIRSF005426">
    <property type="entry name" value="Frp"/>
    <property type="match status" value="1"/>
</dbReference>
<evidence type="ECO:0000256" key="1">
    <source>
        <dbReference type="ARBA" id="ARBA00008366"/>
    </source>
</evidence>
<sequence length="239" mass="27053">MAEQSFIEKMLSHRSIRQFKKQAVDESIIEQLVNVARFASSSNHLQCISIIRITDPKVRHELKECSGQSYVETAPEFWVFCADFNKHKQICSEANLDYTEVMLIGAVDAGIMAQNVLAAAESLGLGGVYIGSIRNNIEKAGKELGLPEYVVPLFGMCLGYPDQDPMLKPRLPKTLMFFENQYQPLDKVQLAAFDREVAEYYQVRSQLDMDWSGNVIKALSKPVRPQVLPYLQKQGFVKK</sequence>
<dbReference type="GO" id="GO:0016491">
    <property type="term" value="F:oxidoreductase activity"/>
    <property type="evidence" value="ECO:0007669"/>
    <property type="project" value="UniProtKB-UniRule"/>
</dbReference>
<evidence type="ECO:0000313" key="7">
    <source>
        <dbReference type="EMBL" id="EIJ68776.1"/>
    </source>
</evidence>
<evidence type="ECO:0000313" key="8">
    <source>
        <dbReference type="Proteomes" id="UP000006457"/>
    </source>
</evidence>
<dbReference type="OrthoDB" id="3181400at2"/>
<feature type="domain" description="Nitroreductase" evidence="6">
    <location>
        <begin position="12"/>
        <end position="160"/>
    </location>
</feature>
<dbReference type="Gene3D" id="3.40.109.10">
    <property type="entry name" value="NADH Oxidase"/>
    <property type="match status" value="1"/>
</dbReference>
<dbReference type="InterPro" id="IPR000415">
    <property type="entry name" value="Nitroreductase-like"/>
</dbReference>
<keyword evidence="4 5" id="KW-0560">Oxidoreductase</keyword>
<dbReference type="eggNOG" id="COG0778">
    <property type="taxonomic scope" value="Bacteria"/>
</dbReference>
<dbReference type="InterPro" id="IPR016446">
    <property type="entry name" value="Flavin_OxRdtase_Frp"/>
</dbReference>
<dbReference type="AlphaFoldDB" id="I3DAN3"/>
<accession>I3DAN3</accession>
<dbReference type="SUPFAM" id="SSF55469">
    <property type="entry name" value="FMN-dependent nitroreductase-like"/>
    <property type="match status" value="1"/>
</dbReference>
<dbReference type="NCBIfam" id="NF008033">
    <property type="entry name" value="PRK10765.1"/>
    <property type="match status" value="1"/>
</dbReference>
<reference evidence="7 8" key="1">
    <citation type="submission" date="2012-03" db="EMBL/GenBank/DDBJ databases">
        <authorList>
            <person name="Harkins D.M."/>
            <person name="Madupu R."/>
            <person name="Durkin A.S."/>
            <person name="Torralba M."/>
            <person name="Methe B."/>
            <person name="Sutton G.G."/>
            <person name="Nelson K.E."/>
        </authorList>
    </citation>
    <scope>NUCLEOTIDE SEQUENCE [LARGE SCALE GENOMIC DNA]</scope>
    <source>
        <strain evidence="7 8">CCUG 2042</strain>
    </source>
</reference>
<keyword evidence="3 5" id="KW-0288">FMN</keyword>
<keyword evidence="5" id="KW-0521">NADP</keyword>
<dbReference type="PANTHER" id="PTHR43425">
    <property type="entry name" value="OXYGEN-INSENSITIVE NADPH NITROREDUCTASE"/>
    <property type="match status" value="1"/>
</dbReference>
<protein>
    <submittedName>
        <fullName evidence="7">Nitroreductase family protein</fullName>
    </submittedName>
</protein>
<organism evidence="7 8">
    <name type="scientific">Pasteurella bettyae CCUG 2042</name>
    <dbReference type="NCBI Taxonomy" id="1095749"/>
    <lineage>
        <taxon>Bacteria</taxon>
        <taxon>Pseudomonadati</taxon>
        <taxon>Pseudomonadota</taxon>
        <taxon>Gammaproteobacteria</taxon>
        <taxon>Pasteurellales</taxon>
        <taxon>Pasteurellaceae</taxon>
        <taxon>Pasteurella</taxon>
    </lineage>
</organism>
<evidence type="ECO:0000259" key="6">
    <source>
        <dbReference type="Pfam" id="PF00881"/>
    </source>
</evidence>